<protein>
    <submittedName>
        <fullName evidence="1">Uncharacterized protein</fullName>
    </submittedName>
</protein>
<keyword evidence="2" id="KW-1185">Reference proteome</keyword>
<reference evidence="1 2" key="1">
    <citation type="journal article" date="2012" name="J. Bacteriol.">
        <title>Draft Genome Sequence of Novosphingobium nitrogenifigens Y88T.</title>
        <authorList>
            <person name="Strabala T.J."/>
            <person name="Macdonald L."/>
            <person name="Liu V."/>
            <person name="Smit A.M."/>
        </authorList>
    </citation>
    <scope>NUCLEOTIDE SEQUENCE [LARGE SCALE GENOMIC DNA]</scope>
    <source>
        <strain evidence="1 2">DSM 19370</strain>
    </source>
</reference>
<dbReference type="HOGENOM" id="CLU_823462_0_0_5"/>
<name>F1Z674_9SPHN</name>
<dbReference type="InParanoid" id="F1Z674"/>
<dbReference type="EMBL" id="AEWJ01000024">
    <property type="protein sequence ID" value="EGD59856.1"/>
    <property type="molecule type" value="Genomic_DNA"/>
</dbReference>
<sequence>MICNITDLADSDNTMASLFALSRVSAFGSGQSNELAAQREVLKQMRDCARPASSSAIADCLRGRYEQRNNDLAIAALMRAPDVALPVLRRTDPAFAPVFEAVSIWAAEPAGANWADPALNGKRQRITALLTPLMANLLSTDSGRTMLSDPETGAQTVKGVDDIFVSENRFAMFLNVLGPFMPEDDGPVTSGKSRRSLSCAAIIRHPALLAATASAFGSTLDNFVLDTDCAQTLPPMPQLAALDAKLNHAWPQCEGTIRFAAYRIYATALDAARLGMAPRDENARAPSRRGVTPADIAAARRELAASYQANLGKPPATAAAMAADAINGILASAQECE</sequence>
<comment type="caution">
    <text evidence="1">The sequence shown here is derived from an EMBL/GenBank/DDBJ whole genome shotgun (WGS) entry which is preliminary data.</text>
</comment>
<accession>F1Z674</accession>
<evidence type="ECO:0000313" key="1">
    <source>
        <dbReference type="EMBL" id="EGD59856.1"/>
    </source>
</evidence>
<dbReference type="eggNOG" id="ENOG5030Z7M">
    <property type="taxonomic scope" value="Bacteria"/>
</dbReference>
<dbReference type="Proteomes" id="UP000004728">
    <property type="component" value="Unassembled WGS sequence"/>
</dbReference>
<proteinExistence type="predicted"/>
<dbReference type="AlphaFoldDB" id="F1Z674"/>
<evidence type="ECO:0000313" key="2">
    <source>
        <dbReference type="Proteomes" id="UP000004728"/>
    </source>
</evidence>
<organism evidence="1 2">
    <name type="scientific">Novosphingobium nitrogenifigens DSM 19370</name>
    <dbReference type="NCBI Taxonomy" id="983920"/>
    <lineage>
        <taxon>Bacteria</taxon>
        <taxon>Pseudomonadati</taxon>
        <taxon>Pseudomonadota</taxon>
        <taxon>Alphaproteobacteria</taxon>
        <taxon>Sphingomonadales</taxon>
        <taxon>Sphingomonadaceae</taxon>
        <taxon>Novosphingobium</taxon>
    </lineage>
</organism>
<gene>
    <name evidence="1" type="ORF">Y88_2295</name>
</gene>